<proteinExistence type="predicted"/>
<dbReference type="EMBL" id="CAJFDH010000006">
    <property type="protein sequence ID" value="CAD5230703.1"/>
    <property type="molecule type" value="Genomic_DNA"/>
</dbReference>
<dbReference type="Proteomes" id="UP000783686">
    <property type="component" value="Unassembled WGS sequence"/>
</dbReference>
<name>A0A811LSQ6_9BILA</name>
<dbReference type="AlphaFoldDB" id="A0A811LSQ6"/>
<sequence>MYAIFSDVEAKNIITCPKDSSFKCYQQQAVMVFPGQKDLEMICYNKDNIEVMKTSIGMSLATECPMVNECENIEYPSPFVKKVSVSTTNTQLLPVS</sequence>
<protein>
    <submittedName>
        <fullName evidence="1">Uncharacterized protein</fullName>
    </submittedName>
</protein>
<evidence type="ECO:0000313" key="1">
    <source>
        <dbReference type="EMBL" id="CAD5230703.1"/>
    </source>
</evidence>
<organism evidence="1 2">
    <name type="scientific">Bursaphelenchus okinawaensis</name>
    <dbReference type="NCBI Taxonomy" id="465554"/>
    <lineage>
        <taxon>Eukaryota</taxon>
        <taxon>Metazoa</taxon>
        <taxon>Ecdysozoa</taxon>
        <taxon>Nematoda</taxon>
        <taxon>Chromadorea</taxon>
        <taxon>Rhabditida</taxon>
        <taxon>Tylenchina</taxon>
        <taxon>Tylenchomorpha</taxon>
        <taxon>Aphelenchoidea</taxon>
        <taxon>Aphelenchoididae</taxon>
        <taxon>Bursaphelenchus</taxon>
    </lineage>
</organism>
<accession>A0A811LSQ6</accession>
<reference evidence="1" key="1">
    <citation type="submission" date="2020-09" db="EMBL/GenBank/DDBJ databases">
        <authorList>
            <person name="Kikuchi T."/>
        </authorList>
    </citation>
    <scope>NUCLEOTIDE SEQUENCE</scope>
    <source>
        <strain evidence="1">SH1</strain>
    </source>
</reference>
<dbReference type="Proteomes" id="UP000614601">
    <property type="component" value="Unassembled WGS sequence"/>
</dbReference>
<keyword evidence="2" id="KW-1185">Reference proteome</keyword>
<evidence type="ECO:0000313" key="2">
    <source>
        <dbReference type="Proteomes" id="UP000614601"/>
    </source>
</evidence>
<gene>
    <name evidence="1" type="ORF">BOKJ2_LOCUS14274</name>
</gene>
<comment type="caution">
    <text evidence="1">The sequence shown here is derived from an EMBL/GenBank/DDBJ whole genome shotgun (WGS) entry which is preliminary data.</text>
</comment>
<dbReference type="EMBL" id="CAJFCW020000006">
    <property type="protein sequence ID" value="CAG9127893.1"/>
    <property type="molecule type" value="Genomic_DNA"/>
</dbReference>